<protein>
    <submittedName>
        <fullName evidence="5">Uncharacterized protein</fullName>
    </submittedName>
</protein>
<organism evidence="5 6">
    <name type="scientific">Caligus rogercresseyi</name>
    <name type="common">Sea louse</name>
    <dbReference type="NCBI Taxonomy" id="217165"/>
    <lineage>
        <taxon>Eukaryota</taxon>
        <taxon>Metazoa</taxon>
        <taxon>Ecdysozoa</taxon>
        <taxon>Arthropoda</taxon>
        <taxon>Crustacea</taxon>
        <taxon>Multicrustacea</taxon>
        <taxon>Hexanauplia</taxon>
        <taxon>Copepoda</taxon>
        <taxon>Siphonostomatoida</taxon>
        <taxon>Caligidae</taxon>
        <taxon>Caligus</taxon>
    </lineage>
</organism>
<name>A0A7T8HLP5_CALRO</name>
<proteinExistence type="predicted"/>
<keyword evidence="1" id="KW-0805">Transcription regulation</keyword>
<feature type="non-terminal residue" evidence="5">
    <location>
        <position position="126"/>
    </location>
</feature>
<dbReference type="Gene3D" id="1.10.565.10">
    <property type="entry name" value="Retinoid X Receptor"/>
    <property type="match status" value="1"/>
</dbReference>
<feature type="region of interest" description="Disordered" evidence="4">
    <location>
        <begin position="83"/>
        <end position="111"/>
    </location>
</feature>
<gene>
    <name evidence="5" type="ORF">FKW44_004273</name>
</gene>
<feature type="compositionally biased region" description="Polar residues" evidence="4">
    <location>
        <begin position="91"/>
        <end position="107"/>
    </location>
</feature>
<accession>A0A7T8HLP5</accession>
<dbReference type="Proteomes" id="UP000595437">
    <property type="component" value="Chromosome 3"/>
</dbReference>
<dbReference type="OrthoDB" id="6380302at2759"/>
<evidence type="ECO:0000256" key="3">
    <source>
        <dbReference type="ARBA" id="ARBA00023170"/>
    </source>
</evidence>
<evidence type="ECO:0000256" key="2">
    <source>
        <dbReference type="ARBA" id="ARBA00023163"/>
    </source>
</evidence>
<reference evidence="6" key="1">
    <citation type="submission" date="2021-01" db="EMBL/GenBank/DDBJ databases">
        <title>Caligus Genome Assembly.</title>
        <authorList>
            <person name="Gallardo-Escarate C."/>
        </authorList>
    </citation>
    <scope>NUCLEOTIDE SEQUENCE [LARGE SCALE GENOMIC DNA]</scope>
</reference>
<evidence type="ECO:0000256" key="1">
    <source>
        <dbReference type="ARBA" id="ARBA00023015"/>
    </source>
</evidence>
<dbReference type="SUPFAM" id="SSF48508">
    <property type="entry name" value="Nuclear receptor ligand-binding domain"/>
    <property type="match status" value="1"/>
</dbReference>
<keyword evidence="2" id="KW-0804">Transcription</keyword>
<keyword evidence="3" id="KW-0675">Receptor</keyword>
<evidence type="ECO:0000313" key="6">
    <source>
        <dbReference type="Proteomes" id="UP000595437"/>
    </source>
</evidence>
<sequence length="126" mass="14200">RYFDPSQNAVLFFDVMLPMECFMTTGDTGEMNLVNQIFDLAKGLAELQLSEVTLALYSAYILLQEGIFTKEYAFYSNKNIHHRGNSEVESSRFSNPSARTYESTTSSPHERGCLSIDQAVKQATHS</sequence>
<dbReference type="EMBL" id="CP045892">
    <property type="protein sequence ID" value="QQP52205.1"/>
    <property type="molecule type" value="Genomic_DNA"/>
</dbReference>
<evidence type="ECO:0000256" key="4">
    <source>
        <dbReference type="SAM" id="MobiDB-lite"/>
    </source>
</evidence>
<keyword evidence="6" id="KW-1185">Reference proteome</keyword>
<evidence type="ECO:0000313" key="5">
    <source>
        <dbReference type="EMBL" id="QQP52205.1"/>
    </source>
</evidence>
<dbReference type="InterPro" id="IPR035500">
    <property type="entry name" value="NHR-like_dom_sf"/>
</dbReference>
<dbReference type="AlphaFoldDB" id="A0A7T8HLP5"/>